<protein>
    <submittedName>
        <fullName evidence="8">Penicillin-binding protein 2</fullName>
    </submittedName>
</protein>
<dbReference type="InterPro" id="IPR036138">
    <property type="entry name" value="PBP_dimer_sf"/>
</dbReference>
<comment type="subcellular location">
    <subcellularLocation>
        <location evidence="1">Membrane</location>
    </subcellularLocation>
</comment>
<name>A0ABX2IWS2_9RHOB</name>
<proteinExistence type="predicted"/>
<dbReference type="SUPFAM" id="SSF56601">
    <property type="entry name" value="beta-lactamase/transpeptidase-like"/>
    <property type="match status" value="1"/>
</dbReference>
<accession>A0ABX2IWS2</accession>
<keyword evidence="2" id="KW-0121">Carboxypeptidase</keyword>
<dbReference type="SUPFAM" id="SSF56519">
    <property type="entry name" value="Penicillin binding protein dimerisation domain"/>
    <property type="match status" value="1"/>
</dbReference>
<dbReference type="PANTHER" id="PTHR30627">
    <property type="entry name" value="PEPTIDOGLYCAN D,D-TRANSPEPTIDASE"/>
    <property type="match status" value="1"/>
</dbReference>
<evidence type="ECO:0000259" key="6">
    <source>
        <dbReference type="Pfam" id="PF00905"/>
    </source>
</evidence>
<dbReference type="PANTHER" id="PTHR30627:SF1">
    <property type="entry name" value="PEPTIDOGLYCAN D,D-TRANSPEPTIDASE FTSI"/>
    <property type="match status" value="1"/>
</dbReference>
<keyword evidence="3 5" id="KW-0472">Membrane</keyword>
<dbReference type="Pfam" id="PF00905">
    <property type="entry name" value="Transpeptidase"/>
    <property type="match status" value="1"/>
</dbReference>
<evidence type="ECO:0000256" key="4">
    <source>
        <dbReference type="SAM" id="MobiDB-lite"/>
    </source>
</evidence>
<feature type="domain" description="Penicillin-binding protein dimerisation" evidence="7">
    <location>
        <begin position="90"/>
        <end position="223"/>
    </location>
</feature>
<dbReference type="InterPro" id="IPR012338">
    <property type="entry name" value="Beta-lactam/transpept-like"/>
</dbReference>
<evidence type="ECO:0000256" key="2">
    <source>
        <dbReference type="ARBA" id="ARBA00022645"/>
    </source>
</evidence>
<keyword evidence="5" id="KW-1133">Transmembrane helix</keyword>
<evidence type="ECO:0000313" key="8">
    <source>
        <dbReference type="EMBL" id="NSX54733.1"/>
    </source>
</evidence>
<dbReference type="Gene3D" id="3.90.1310.10">
    <property type="entry name" value="Penicillin-binding protein 2a (Domain 2)"/>
    <property type="match status" value="1"/>
</dbReference>
<dbReference type="Gene3D" id="3.30.450.330">
    <property type="match status" value="1"/>
</dbReference>
<organism evidence="8 9">
    <name type="scientific">Parasulfitobacter algicola</name>
    <dbReference type="NCBI Taxonomy" id="2614809"/>
    <lineage>
        <taxon>Bacteria</taxon>
        <taxon>Pseudomonadati</taxon>
        <taxon>Pseudomonadota</taxon>
        <taxon>Alphaproteobacteria</taxon>
        <taxon>Rhodobacterales</taxon>
        <taxon>Roseobacteraceae</taxon>
        <taxon>Parasulfitobacter</taxon>
    </lineage>
</organism>
<dbReference type="Gene3D" id="3.40.710.10">
    <property type="entry name" value="DD-peptidase/beta-lactamase superfamily"/>
    <property type="match status" value="1"/>
</dbReference>
<feature type="transmembrane region" description="Helical" evidence="5">
    <location>
        <begin position="49"/>
        <end position="69"/>
    </location>
</feature>
<dbReference type="Pfam" id="PF03717">
    <property type="entry name" value="PBP_dimer"/>
    <property type="match status" value="1"/>
</dbReference>
<dbReference type="Proteomes" id="UP000777935">
    <property type="component" value="Unassembled WGS sequence"/>
</dbReference>
<gene>
    <name evidence="8" type="ORF">HRQ87_07940</name>
</gene>
<evidence type="ECO:0000256" key="3">
    <source>
        <dbReference type="ARBA" id="ARBA00023136"/>
    </source>
</evidence>
<reference evidence="8 9" key="1">
    <citation type="submission" date="2020-06" db="EMBL/GenBank/DDBJ databases">
        <title>Sulfitobacter algicola sp. nov., isolated from green algae.</title>
        <authorList>
            <person name="Wang C."/>
        </authorList>
    </citation>
    <scope>NUCLEOTIDE SEQUENCE [LARGE SCALE GENOMIC DNA]</scope>
    <source>
        <strain evidence="8 9">1151</strain>
    </source>
</reference>
<evidence type="ECO:0000313" key="9">
    <source>
        <dbReference type="Proteomes" id="UP000777935"/>
    </source>
</evidence>
<dbReference type="InterPro" id="IPR001460">
    <property type="entry name" value="PCN-bd_Tpept"/>
</dbReference>
<evidence type="ECO:0000256" key="1">
    <source>
        <dbReference type="ARBA" id="ARBA00004370"/>
    </source>
</evidence>
<dbReference type="EMBL" id="JABUFE010000003">
    <property type="protein sequence ID" value="NSX54733.1"/>
    <property type="molecule type" value="Genomic_DNA"/>
</dbReference>
<keyword evidence="2" id="KW-0645">Protease</keyword>
<dbReference type="InterPro" id="IPR005311">
    <property type="entry name" value="PBP_dimer"/>
</dbReference>
<keyword evidence="5" id="KW-0812">Transmembrane</keyword>
<evidence type="ECO:0000259" key="7">
    <source>
        <dbReference type="Pfam" id="PF03717"/>
    </source>
</evidence>
<comment type="caution">
    <text evidence="8">The sequence shown here is derived from an EMBL/GenBank/DDBJ whole genome shotgun (WGS) entry which is preliminary data.</text>
</comment>
<dbReference type="RefSeq" id="WP_174137027.1">
    <property type="nucleotide sequence ID" value="NZ_JABUFE010000003.1"/>
</dbReference>
<sequence>MIRTPLRPLTRVLQAREHGENPDAIERENVRLRHEDMRDRARTRAEGRLLVLGIFFLCAFMSVSIRMAVLAASDPVEPRASASAASIINQRNDIVDRHDRILATNLQTYSLYAQPPVMIDKAEAAQKLVAIFPDLNETKLLEQFSGSRKFIWIKRRISPEQKQAVHDIGDPGLQFGPREMRLYPNGAIASHVLGGASFGREGVSSAEVIGIAGVEKQFDRYLRDPANGGAPLQLSLDLTIQAATEEVLAGGMRLMNAKGAAAILMDIHTGEVIALTSLPDFDPNDRPRPLTEGDQSDSPLFNRAVQGVYELGSTFKIFTAAQALDLGLVTPDTIMDTKAPMKWGRFTINDFRNYGPKLSVTDVIAKSSNVGTARIALEIGADRQKAFLDHLHLMKPLPFEMVEAHGVNPLYPRNWSELSVMTISYGHGISTSPLHLAGAYASLLNGGTRITPTLIKQDGPQNGDRIVSERTSIQAREMLRKVVTDGSASFAEVPGYFVAGKTGTADKPLTNAAGYYEDRVIATFASVFPHYDPKYVLVVTLDEPVETSGEEPRRTAGWTAVPVAAEIIRRTAPLLGLRPHIEPGGVTSVSLTAN</sequence>
<evidence type="ECO:0000256" key="5">
    <source>
        <dbReference type="SAM" id="Phobius"/>
    </source>
</evidence>
<dbReference type="InterPro" id="IPR050515">
    <property type="entry name" value="Beta-lactam/transpept"/>
</dbReference>
<keyword evidence="9" id="KW-1185">Reference proteome</keyword>
<feature type="region of interest" description="Disordered" evidence="4">
    <location>
        <begin position="278"/>
        <end position="298"/>
    </location>
</feature>
<feature type="domain" description="Penicillin-binding protein transpeptidase" evidence="6">
    <location>
        <begin position="261"/>
        <end position="553"/>
    </location>
</feature>
<keyword evidence="2" id="KW-0378">Hydrolase</keyword>